<sequence length="63" mass="7127">MEKGACFFLQYFIQLRSSYSIEIELLQKHCKDVISDCCIVISSLLGAVFPILIIIYPCLPLVS</sequence>
<dbReference type="AlphaFoldDB" id="A0A061EI04"/>
<name>A0A061EI04_THECC</name>
<dbReference type="InParanoid" id="A0A061EI04"/>
<evidence type="ECO:0000313" key="2">
    <source>
        <dbReference type="EMBL" id="EOY01934.1"/>
    </source>
</evidence>
<keyword evidence="1" id="KW-1133">Transmembrane helix</keyword>
<keyword evidence="3" id="KW-1185">Reference proteome</keyword>
<keyword evidence="1" id="KW-0472">Membrane</keyword>
<dbReference type="HOGENOM" id="CLU_2890332_0_0_1"/>
<gene>
    <name evidence="2" type="ORF">TCM_011711</name>
</gene>
<keyword evidence="1" id="KW-0812">Transmembrane</keyword>
<feature type="transmembrane region" description="Helical" evidence="1">
    <location>
        <begin position="39"/>
        <end position="59"/>
    </location>
</feature>
<accession>A0A061EI04</accession>
<proteinExistence type="predicted"/>
<reference evidence="2 3" key="1">
    <citation type="journal article" date="2013" name="Genome Biol.">
        <title>The genome sequence of the most widely cultivated cacao type and its use to identify candidate genes regulating pod color.</title>
        <authorList>
            <person name="Motamayor J.C."/>
            <person name="Mockaitis K."/>
            <person name="Schmutz J."/>
            <person name="Haiminen N."/>
            <person name="Iii D.L."/>
            <person name="Cornejo O."/>
            <person name="Findley S.D."/>
            <person name="Zheng P."/>
            <person name="Utro F."/>
            <person name="Royaert S."/>
            <person name="Saski C."/>
            <person name="Jenkins J."/>
            <person name="Podicheti R."/>
            <person name="Zhao M."/>
            <person name="Scheffler B.E."/>
            <person name="Stack J.C."/>
            <person name="Feltus F.A."/>
            <person name="Mustiga G.M."/>
            <person name="Amores F."/>
            <person name="Phillips W."/>
            <person name="Marelli J.P."/>
            <person name="May G.D."/>
            <person name="Shapiro H."/>
            <person name="Ma J."/>
            <person name="Bustamante C.D."/>
            <person name="Schnell R.J."/>
            <person name="Main D."/>
            <person name="Gilbert D."/>
            <person name="Parida L."/>
            <person name="Kuhn D.N."/>
        </authorList>
    </citation>
    <scope>NUCLEOTIDE SEQUENCE [LARGE SCALE GENOMIC DNA]</scope>
    <source>
        <strain evidence="3">cv. Matina 1-6</strain>
    </source>
</reference>
<protein>
    <submittedName>
        <fullName evidence="2">Uncharacterized protein</fullName>
    </submittedName>
</protein>
<evidence type="ECO:0000256" key="1">
    <source>
        <dbReference type="SAM" id="Phobius"/>
    </source>
</evidence>
<dbReference type="EMBL" id="CM001880">
    <property type="protein sequence ID" value="EOY01934.1"/>
    <property type="molecule type" value="Genomic_DNA"/>
</dbReference>
<evidence type="ECO:0000313" key="3">
    <source>
        <dbReference type="Proteomes" id="UP000026915"/>
    </source>
</evidence>
<dbReference type="Gramene" id="EOY01934">
    <property type="protein sequence ID" value="EOY01934"/>
    <property type="gene ID" value="TCM_011711"/>
</dbReference>
<dbReference type="Proteomes" id="UP000026915">
    <property type="component" value="Chromosome 2"/>
</dbReference>
<organism evidence="2 3">
    <name type="scientific">Theobroma cacao</name>
    <name type="common">Cacao</name>
    <name type="synonym">Cocoa</name>
    <dbReference type="NCBI Taxonomy" id="3641"/>
    <lineage>
        <taxon>Eukaryota</taxon>
        <taxon>Viridiplantae</taxon>
        <taxon>Streptophyta</taxon>
        <taxon>Embryophyta</taxon>
        <taxon>Tracheophyta</taxon>
        <taxon>Spermatophyta</taxon>
        <taxon>Magnoliopsida</taxon>
        <taxon>eudicotyledons</taxon>
        <taxon>Gunneridae</taxon>
        <taxon>Pentapetalae</taxon>
        <taxon>rosids</taxon>
        <taxon>malvids</taxon>
        <taxon>Malvales</taxon>
        <taxon>Malvaceae</taxon>
        <taxon>Byttnerioideae</taxon>
        <taxon>Theobroma</taxon>
    </lineage>
</organism>